<name>H8KTS7_SOLCM</name>
<dbReference type="KEGG" id="scn:Solca_1584"/>
<dbReference type="AlphaFoldDB" id="H8KTS7"/>
<evidence type="ECO:0008006" key="3">
    <source>
        <dbReference type="Google" id="ProtNLM"/>
    </source>
</evidence>
<sequence length="1209" mass="136578">MKRNRFRIIGVILLLIITRFSSFGQTQINYDQVVHVIPPLPEASSLGKYGETPVNLYTGQANINIPLYTISVGDINLPISLSYATGGIKVSDIASQVGLGFSLNAGGVITRSVVGRPDDILRGYLDKSYQVPSGALTLEPYKANEIATGLTDSESDIYFFNFNGNTGSFFFDRNGNIHHTYLNKIKFEVTRDTYEITSFKATTGDGFVYIFDVRERQTHCTAYSFSDKIDIPEAYGAYGCNGPEYTGSWYLSKIISPTGKELKFEYESYVQAHYEILGQHMRYVLDKSQTYTLGVETKKSFKSKTTINSLYAKRINKITGNGVVVNFIKGEERLDLPSSYCLKGIEVNNNSSLIKKIEFQYYYPNGDKRLMLQKVIDKGTSSTKADTYEFVYNDGLPSRLSYAQDHWGYYNAKVNNILVPDMIVNNGKITGGNRDVNSLYSKAGALIKIIYPTGGRTEYEYESNDANTYFPYERSEQQGSELRIDAYNGFSGINWSSCNAVIERYKDFTLTNSEIVSISMSSPDDYETIGYYNTGVEWELLDLQENVVVATNQSFKKLYGTGSTYYYSLFEAKGLYLPGNRTYRIIHKMKPCFYNKNATYYSFNVTWTHILTGVEIAVKEVGGLRLKSVKDIDNVNNVTSQKEYFYRANNVSTGVIPFYPFYNSKYTENVVIKQYLTNIELFGTYLIGKSSPFYLGLTQGASVGYSSVEEITNGKYKNVYEFSTSRDYPDEYDFGNGTFFNITESDWRNTLLDKPYLEVSSNDNYRGKLLKKTTFLNNNGTYVPIRIEKNTYSKTFGDSNPDNFSELFLKVAVTKNDRIQFEMIKSPSTFMPAGFYPSYILYWYKKKNGYLTLDKTVVEERDGLSDKWMITEQNFEYNIKNLQPQKITIQSSNGEVITKCFKYPSDIYYNGVTATSPSSLALKNLVDRNIIIPVIEQFSQLSKDGVNKLKDATLLEYDQSLPVIKTVYKAELINPNTSFDPANIVNGNVVKSSLYKPNISVSYNPNCNPLEKSINELSKAAFLWDYNNIYPIAEVKNATQTDIAYCSFEADGKGNWSFTGTPTDDLKAPTGTKVYNIANGAISKSGLTATTEYVVSYWTKNTSAFTITGTQGAAVKVKSFNGWNLFEHKVKGVASVSISGTGLIDELRLYPSDAQMTTYTYTPLVGITSSTDAKGQTTYYEYDDFQRLKWIKDQEGNILKATDYHYQNQ</sequence>
<dbReference type="HOGENOM" id="CLU_006833_0_0_10"/>
<reference evidence="1" key="1">
    <citation type="submission" date="2012-02" db="EMBL/GenBank/DDBJ databases">
        <title>The complete genome of Solitalea canadensis DSM 3403.</title>
        <authorList>
            <consortium name="US DOE Joint Genome Institute (JGI-PGF)"/>
            <person name="Lucas S."/>
            <person name="Copeland A."/>
            <person name="Lapidus A."/>
            <person name="Glavina del Rio T."/>
            <person name="Dalin E."/>
            <person name="Tice H."/>
            <person name="Bruce D."/>
            <person name="Goodwin L."/>
            <person name="Pitluck S."/>
            <person name="Peters L."/>
            <person name="Ovchinnikova G."/>
            <person name="Lu M."/>
            <person name="Kyrpides N."/>
            <person name="Mavromatis K."/>
            <person name="Ivanova N."/>
            <person name="Brettin T."/>
            <person name="Detter J.C."/>
            <person name="Han C."/>
            <person name="Larimer F."/>
            <person name="Land M."/>
            <person name="Hauser L."/>
            <person name="Markowitz V."/>
            <person name="Cheng J.-F."/>
            <person name="Hugenholtz P."/>
            <person name="Woyke T."/>
            <person name="Wu D."/>
            <person name="Spring S."/>
            <person name="Schroeder M."/>
            <person name="Kopitz M."/>
            <person name="Brambilla E."/>
            <person name="Klenk H.-P."/>
            <person name="Eisen J.A."/>
        </authorList>
    </citation>
    <scope>NUCLEOTIDE SEQUENCE</scope>
    <source>
        <strain evidence="1">DSM 3403</strain>
    </source>
</reference>
<dbReference type="RefSeq" id="WP_014679879.1">
    <property type="nucleotide sequence ID" value="NC_017770.1"/>
</dbReference>
<dbReference type="EMBL" id="CP003349">
    <property type="protein sequence ID" value="AFD06652.1"/>
    <property type="molecule type" value="Genomic_DNA"/>
</dbReference>
<dbReference type="STRING" id="929556.Solca_1584"/>
<accession>H8KTS7</accession>
<protein>
    <recommendedName>
        <fullName evidence="3">YD repeat-containing protein</fullName>
    </recommendedName>
</protein>
<organism evidence="1 2">
    <name type="scientific">Solitalea canadensis (strain ATCC 29591 / DSM 3403 / JCM 21819 / LMG 8368 / NBRC 15130 / NCIMB 12057 / USAM 9D)</name>
    <name type="common">Flexibacter canadensis</name>
    <dbReference type="NCBI Taxonomy" id="929556"/>
    <lineage>
        <taxon>Bacteria</taxon>
        <taxon>Pseudomonadati</taxon>
        <taxon>Bacteroidota</taxon>
        <taxon>Sphingobacteriia</taxon>
        <taxon>Sphingobacteriales</taxon>
        <taxon>Sphingobacteriaceae</taxon>
        <taxon>Solitalea</taxon>
    </lineage>
</organism>
<dbReference type="Proteomes" id="UP000007590">
    <property type="component" value="Chromosome"/>
</dbReference>
<proteinExistence type="predicted"/>
<dbReference type="eggNOG" id="COG3209">
    <property type="taxonomic scope" value="Bacteria"/>
</dbReference>
<gene>
    <name evidence="1" type="ordered locus">Solca_1584</name>
</gene>
<dbReference type="OrthoDB" id="903892at2"/>
<evidence type="ECO:0000313" key="2">
    <source>
        <dbReference type="Proteomes" id="UP000007590"/>
    </source>
</evidence>
<keyword evidence="2" id="KW-1185">Reference proteome</keyword>
<evidence type="ECO:0000313" key="1">
    <source>
        <dbReference type="EMBL" id="AFD06652.1"/>
    </source>
</evidence>